<dbReference type="SUPFAM" id="SSF56176">
    <property type="entry name" value="FAD-binding/transporter-associated domain-like"/>
    <property type="match status" value="1"/>
</dbReference>
<dbReference type="InterPro" id="IPR040165">
    <property type="entry name" value="Diminuto-like"/>
</dbReference>
<dbReference type="Gene3D" id="3.30.465.10">
    <property type="match status" value="1"/>
</dbReference>
<name>A0AAX7TVT1_ASTCA</name>
<evidence type="ECO:0000259" key="11">
    <source>
        <dbReference type="PROSITE" id="PS51387"/>
    </source>
</evidence>
<evidence type="ECO:0000256" key="6">
    <source>
        <dbReference type="ARBA" id="ARBA00023002"/>
    </source>
</evidence>
<dbReference type="GO" id="GO:0050614">
    <property type="term" value="F:Delta24-sterol reductase activity"/>
    <property type="evidence" value="ECO:0007669"/>
    <property type="project" value="UniProtKB-EC"/>
</dbReference>
<keyword evidence="5 10" id="KW-1133">Transmembrane helix</keyword>
<evidence type="ECO:0000256" key="1">
    <source>
        <dbReference type="ARBA" id="ARBA00001974"/>
    </source>
</evidence>
<evidence type="ECO:0000256" key="9">
    <source>
        <dbReference type="ARBA" id="ARBA00052927"/>
    </source>
</evidence>
<comment type="cofactor">
    <cofactor evidence="1">
        <name>FAD</name>
        <dbReference type="ChEBI" id="CHEBI:57692"/>
    </cofactor>
</comment>
<reference evidence="12 13" key="1">
    <citation type="submission" date="2018-05" db="EMBL/GenBank/DDBJ databases">
        <authorList>
            <person name="Datahose"/>
        </authorList>
    </citation>
    <scope>NUCLEOTIDE SEQUENCE</scope>
</reference>
<dbReference type="GO" id="GO:0071949">
    <property type="term" value="F:FAD binding"/>
    <property type="evidence" value="ECO:0007669"/>
    <property type="project" value="InterPro"/>
</dbReference>
<organism evidence="12 13">
    <name type="scientific">Astatotilapia calliptera</name>
    <name type="common">Eastern happy</name>
    <name type="synonym">Chromis callipterus</name>
    <dbReference type="NCBI Taxonomy" id="8154"/>
    <lineage>
        <taxon>Eukaryota</taxon>
        <taxon>Metazoa</taxon>
        <taxon>Chordata</taxon>
        <taxon>Craniata</taxon>
        <taxon>Vertebrata</taxon>
        <taxon>Euteleostomi</taxon>
        <taxon>Actinopterygii</taxon>
        <taxon>Neopterygii</taxon>
        <taxon>Teleostei</taxon>
        <taxon>Neoteleostei</taxon>
        <taxon>Acanthomorphata</taxon>
        <taxon>Ovalentaria</taxon>
        <taxon>Cichlomorphae</taxon>
        <taxon>Cichliformes</taxon>
        <taxon>Cichlidae</taxon>
        <taxon>African cichlids</taxon>
        <taxon>Pseudocrenilabrinae</taxon>
        <taxon>Haplochromini</taxon>
        <taxon>Astatotilapia</taxon>
    </lineage>
</organism>
<dbReference type="Ensembl" id="ENSACLT00000054944.1">
    <property type="protein sequence ID" value="ENSACLP00000060595.1"/>
    <property type="gene ID" value="ENSACLG00000014059.2"/>
</dbReference>
<evidence type="ECO:0000256" key="4">
    <source>
        <dbReference type="ARBA" id="ARBA00022692"/>
    </source>
</evidence>
<comment type="subcellular location">
    <subcellularLocation>
        <location evidence="2">Membrane</location>
        <topology evidence="2">Single-pass membrane protein</topology>
    </subcellularLocation>
</comment>
<comment type="catalytic activity">
    <reaction evidence="9">
        <text>5alpha-cholest-8-en-3beta-ol + NADP(+) = zymosterol + NADPH + H(+)</text>
        <dbReference type="Rhea" id="RHEA:36399"/>
        <dbReference type="ChEBI" id="CHEBI:15378"/>
        <dbReference type="ChEBI" id="CHEBI:16608"/>
        <dbReference type="ChEBI" id="CHEBI:18252"/>
        <dbReference type="ChEBI" id="CHEBI:57783"/>
        <dbReference type="ChEBI" id="CHEBI:58349"/>
        <dbReference type="EC" id="1.3.1.72"/>
    </reaction>
    <physiologicalReaction direction="right-to-left" evidence="9">
        <dbReference type="Rhea" id="RHEA:36401"/>
    </physiologicalReaction>
</comment>
<dbReference type="Pfam" id="PF01565">
    <property type="entry name" value="FAD_binding_4"/>
    <property type="match status" value="1"/>
</dbReference>
<dbReference type="EC" id="1.3.1.72" evidence="3"/>
<evidence type="ECO:0000256" key="10">
    <source>
        <dbReference type="SAM" id="Phobius"/>
    </source>
</evidence>
<dbReference type="GO" id="GO:0016020">
    <property type="term" value="C:membrane"/>
    <property type="evidence" value="ECO:0007669"/>
    <property type="project" value="UniProtKB-SubCell"/>
</dbReference>
<evidence type="ECO:0000313" key="12">
    <source>
        <dbReference type="Ensembl" id="ENSACLP00000060595.1"/>
    </source>
</evidence>
<dbReference type="GO" id="GO:0008202">
    <property type="term" value="P:steroid metabolic process"/>
    <property type="evidence" value="ECO:0007669"/>
    <property type="project" value="TreeGrafter"/>
</dbReference>
<dbReference type="InterPro" id="IPR036318">
    <property type="entry name" value="FAD-bd_PCMH-like_sf"/>
</dbReference>
<reference evidence="13" key="2">
    <citation type="submission" date="2023-03" db="EMBL/GenBank/DDBJ databases">
        <authorList>
            <consortium name="Wellcome Sanger Institute Data Sharing"/>
        </authorList>
    </citation>
    <scope>NUCLEOTIDE SEQUENCE [LARGE SCALE GENOMIC DNA]</scope>
</reference>
<evidence type="ECO:0000313" key="13">
    <source>
        <dbReference type="Proteomes" id="UP000265100"/>
    </source>
</evidence>
<evidence type="ECO:0000256" key="7">
    <source>
        <dbReference type="ARBA" id="ARBA00023136"/>
    </source>
</evidence>
<keyword evidence="7 10" id="KW-0472">Membrane</keyword>
<evidence type="ECO:0000256" key="5">
    <source>
        <dbReference type="ARBA" id="ARBA00022989"/>
    </source>
</evidence>
<protein>
    <recommendedName>
        <fullName evidence="3">Delta(24)-sterol reductase</fullName>
        <ecNumber evidence="3">1.3.1.72</ecNumber>
    </recommendedName>
</protein>
<keyword evidence="13" id="KW-1185">Reference proteome</keyword>
<feature type="domain" description="FAD-binding PCMH-type" evidence="11">
    <location>
        <begin position="58"/>
        <end position="239"/>
    </location>
</feature>
<proteinExistence type="predicted"/>
<accession>A0AAX7TVT1</accession>
<evidence type="ECO:0000256" key="8">
    <source>
        <dbReference type="ARBA" id="ARBA00051033"/>
    </source>
</evidence>
<dbReference type="GO" id="GO:0000246">
    <property type="term" value="F:Delta24(24-1) sterol reductase activity"/>
    <property type="evidence" value="ECO:0007669"/>
    <property type="project" value="TreeGrafter"/>
</dbReference>
<dbReference type="PROSITE" id="PS51387">
    <property type="entry name" value="FAD_PCMH"/>
    <property type="match status" value="1"/>
</dbReference>
<dbReference type="AlphaFoldDB" id="A0AAX7TVT1"/>
<keyword evidence="4 10" id="KW-0812">Transmembrane</keyword>
<comment type="catalytic activity">
    <reaction evidence="8">
        <text>lanosterol + NADPH + H(+) = 24,25-dihydrolanosterol + NADP(+)</text>
        <dbReference type="Rhea" id="RHEA:33919"/>
        <dbReference type="ChEBI" id="CHEBI:15378"/>
        <dbReference type="ChEBI" id="CHEBI:16521"/>
        <dbReference type="ChEBI" id="CHEBI:28113"/>
        <dbReference type="ChEBI" id="CHEBI:57783"/>
        <dbReference type="ChEBI" id="CHEBI:58349"/>
    </reaction>
    <physiologicalReaction direction="left-to-right" evidence="8">
        <dbReference type="Rhea" id="RHEA:33920"/>
    </physiologicalReaction>
</comment>
<keyword evidence="6" id="KW-0560">Oxidoreductase</keyword>
<dbReference type="InterPro" id="IPR016166">
    <property type="entry name" value="FAD-bd_PCMH"/>
</dbReference>
<reference evidence="12" key="3">
    <citation type="submission" date="2025-08" db="UniProtKB">
        <authorList>
            <consortium name="Ensembl"/>
        </authorList>
    </citation>
    <scope>IDENTIFICATION</scope>
</reference>
<sequence>MVPLLYLGGLVVLFLLWIKVKGLDYVIVHQRWIFVCLFLLPLSVIFDAYYYARAWLIFKMCSAPKLHDQRVRDIQRQVRDWRKEGTKTYMCTGRPGWLTVSLRVGKYKKTHKNIMINMMDILEVDTKRQVVRVEPLANMGQVTALLNSIGWTLPVLPELDDLTVGGLVMGTGIESSSHIYGLFQHICVAYELVLADGSLVRCTEDIIPFGNNPVFRWLFGWMVPPKISLLKLTQGETIRRLYEQHHVLQDMLVPMKHLQDAITRFHKDIEVYPLWLCPFLLPPGRGMVHPKGQEEELYVDIGAYGEPKVKHFEAKSSTSQLEKFVRDVHGFQMLYADVYMEREEFWEMFDGQLYHKLRDELGCKEAFPEVYDKICKSARH</sequence>
<evidence type="ECO:0000256" key="3">
    <source>
        <dbReference type="ARBA" id="ARBA00012405"/>
    </source>
</evidence>
<dbReference type="PANTHER" id="PTHR10801">
    <property type="entry name" value="24-DEHYDROCHOLESTEROL REDUCTASE"/>
    <property type="match status" value="1"/>
</dbReference>
<dbReference type="InterPro" id="IPR006094">
    <property type="entry name" value="Oxid_FAD_bind_N"/>
</dbReference>
<dbReference type="Proteomes" id="UP000265100">
    <property type="component" value="Chromosome 23"/>
</dbReference>
<dbReference type="PANTHER" id="PTHR10801:SF0">
    <property type="entry name" value="DELTA(24)-STEROL REDUCTASE"/>
    <property type="match status" value="1"/>
</dbReference>
<feature type="transmembrane region" description="Helical" evidence="10">
    <location>
        <begin position="32"/>
        <end position="52"/>
    </location>
</feature>
<dbReference type="InterPro" id="IPR016169">
    <property type="entry name" value="FAD-bd_PCMH_sub2"/>
</dbReference>
<dbReference type="GO" id="GO:0005737">
    <property type="term" value="C:cytoplasm"/>
    <property type="evidence" value="ECO:0007669"/>
    <property type="project" value="TreeGrafter"/>
</dbReference>
<dbReference type="FunFam" id="3.30.465.10:FF:000006">
    <property type="entry name" value="Delta(24)-sterol reductase"/>
    <property type="match status" value="1"/>
</dbReference>
<reference evidence="12" key="4">
    <citation type="submission" date="2025-09" db="UniProtKB">
        <authorList>
            <consortium name="Ensembl"/>
        </authorList>
    </citation>
    <scope>IDENTIFICATION</scope>
</reference>
<evidence type="ECO:0000256" key="2">
    <source>
        <dbReference type="ARBA" id="ARBA00004167"/>
    </source>
</evidence>
<dbReference type="GeneTree" id="ENSGT00390000008338"/>